<dbReference type="EMBL" id="AUZX01005076">
    <property type="protein sequence ID" value="EQD69143.1"/>
    <property type="molecule type" value="Genomic_DNA"/>
</dbReference>
<feature type="domain" description="PDZ" evidence="1">
    <location>
        <begin position="20"/>
        <end position="77"/>
    </location>
</feature>
<reference evidence="2" key="1">
    <citation type="submission" date="2013-08" db="EMBL/GenBank/DDBJ databases">
        <authorList>
            <person name="Mendez C."/>
            <person name="Richter M."/>
            <person name="Ferrer M."/>
            <person name="Sanchez J."/>
        </authorList>
    </citation>
    <scope>NUCLEOTIDE SEQUENCE</scope>
</reference>
<sequence length="109" mass="11865">MAGNHSEKPSSPKLNNVLKGLVITDITAEMRQQLNLPSHLEGVIVEGVASGSAAESAGLRRGDIIVEINRHSVHSVNEYIHIARKIKKDQDAVLSVLRDGRYSYVPLSP</sequence>
<proteinExistence type="predicted"/>
<dbReference type="PROSITE" id="PS50106">
    <property type="entry name" value="PDZ"/>
    <property type="match status" value="1"/>
</dbReference>
<protein>
    <submittedName>
        <fullName evidence="2">PDZ/DHR/GLGF domain protein</fullName>
    </submittedName>
</protein>
<dbReference type="InterPro" id="IPR036034">
    <property type="entry name" value="PDZ_sf"/>
</dbReference>
<evidence type="ECO:0000313" key="2">
    <source>
        <dbReference type="EMBL" id="EQD69143.1"/>
    </source>
</evidence>
<comment type="caution">
    <text evidence="2">The sequence shown here is derived from an EMBL/GenBank/DDBJ whole genome shotgun (WGS) entry which is preliminary data.</text>
</comment>
<dbReference type="SUPFAM" id="SSF50156">
    <property type="entry name" value="PDZ domain-like"/>
    <property type="match status" value="1"/>
</dbReference>
<evidence type="ECO:0000259" key="1">
    <source>
        <dbReference type="PROSITE" id="PS50106"/>
    </source>
</evidence>
<accession>T1BKW8</accession>
<dbReference type="Gene3D" id="2.30.42.10">
    <property type="match status" value="1"/>
</dbReference>
<dbReference type="AlphaFoldDB" id="T1BKW8"/>
<gene>
    <name evidence="2" type="ORF">B1A_07021</name>
</gene>
<organism evidence="2">
    <name type="scientific">mine drainage metagenome</name>
    <dbReference type="NCBI Taxonomy" id="410659"/>
    <lineage>
        <taxon>unclassified sequences</taxon>
        <taxon>metagenomes</taxon>
        <taxon>ecological metagenomes</taxon>
    </lineage>
</organism>
<dbReference type="InterPro" id="IPR001478">
    <property type="entry name" value="PDZ"/>
</dbReference>
<name>T1BKW8_9ZZZZ</name>
<reference evidence="2" key="2">
    <citation type="journal article" date="2014" name="ISME J.">
        <title>Microbial stratification in low pH oxic and suboxic macroscopic growths along an acid mine drainage.</title>
        <authorList>
            <person name="Mendez-Garcia C."/>
            <person name="Mesa V."/>
            <person name="Sprenger R.R."/>
            <person name="Richter M."/>
            <person name="Diez M.S."/>
            <person name="Solano J."/>
            <person name="Bargiela R."/>
            <person name="Golyshina O.V."/>
            <person name="Manteca A."/>
            <person name="Ramos J.L."/>
            <person name="Gallego J.R."/>
            <person name="Llorente I."/>
            <person name="Martins Dos Santos V.A."/>
            <person name="Jensen O.N."/>
            <person name="Pelaez A.I."/>
            <person name="Sanchez J."/>
            <person name="Ferrer M."/>
        </authorList>
    </citation>
    <scope>NUCLEOTIDE SEQUENCE</scope>
</reference>
<dbReference type="SMART" id="SM00228">
    <property type="entry name" value="PDZ"/>
    <property type="match status" value="1"/>
</dbReference>
<dbReference type="Pfam" id="PF13180">
    <property type="entry name" value="PDZ_2"/>
    <property type="match status" value="1"/>
</dbReference>